<proteinExistence type="predicted"/>
<dbReference type="Proteomes" id="UP000259273">
    <property type="component" value="Unassembled WGS sequence"/>
</dbReference>
<evidence type="ECO:0008006" key="4">
    <source>
        <dbReference type="Google" id="ProtNLM"/>
    </source>
</evidence>
<evidence type="ECO:0000313" key="3">
    <source>
        <dbReference type="Proteomes" id="UP000259273"/>
    </source>
</evidence>
<name>A0A3C1KRZ2_9GAMM</name>
<dbReference type="EMBL" id="DMND01000236">
    <property type="protein sequence ID" value="HAN29472.1"/>
    <property type="molecule type" value="Genomic_DNA"/>
</dbReference>
<comment type="caution">
    <text evidence="2">The sequence shown here is derived from an EMBL/GenBank/DDBJ whole genome shotgun (WGS) entry which is preliminary data.</text>
</comment>
<feature type="compositionally biased region" description="Basic and acidic residues" evidence="1">
    <location>
        <begin position="111"/>
        <end position="137"/>
    </location>
</feature>
<sequence length="143" mass="15180">MHKTPITLLRSLVYHAPGVIFYARSNQGPQTGVRSLHVSPLCGFLVLTGQPCSRSITMKSTLIKAVAIAAFATLATGCASSSQIDEVRSIAEAAQRSADEAKQSAAGAERTASDAKRIAEEAKRSADEANSKIDRAFKTSMQK</sequence>
<accession>A0A3C1KRZ2</accession>
<feature type="region of interest" description="Disordered" evidence="1">
    <location>
        <begin position="95"/>
        <end position="143"/>
    </location>
</feature>
<gene>
    <name evidence="2" type="ORF">DCP75_17450</name>
</gene>
<organism evidence="2 3">
    <name type="scientific">Haliea salexigens</name>
    <dbReference type="NCBI Taxonomy" id="287487"/>
    <lineage>
        <taxon>Bacteria</taxon>
        <taxon>Pseudomonadati</taxon>
        <taxon>Pseudomonadota</taxon>
        <taxon>Gammaproteobacteria</taxon>
        <taxon>Cellvibrionales</taxon>
        <taxon>Halieaceae</taxon>
        <taxon>Haliea</taxon>
    </lineage>
</organism>
<evidence type="ECO:0000256" key="1">
    <source>
        <dbReference type="SAM" id="MobiDB-lite"/>
    </source>
</evidence>
<reference evidence="2 3" key="1">
    <citation type="journal article" date="2018" name="Nat. Biotechnol.">
        <title>A standardized bacterial taxonomy based on genome phylogeny substantially revises the tree of life.</title>
        <authorList>
            <person name="Parks D.H."/>
            <person name="Chuvochina M."/>
            <person name="Waite D.W."/>
            <person name="Rinke C."/>
            <person name="Skarshewski A."/>
            <person name="Chaumeil P.A."/>
            <person name="Hugenholtz P."/>
        </authorList>
    </citation>
    <scope>NUCLEOTIDE SEQUENCE [LARGE SCALE GENOMIC DNA]</scope>
    <source>
        <strain evidence="2">UBA9158</strain>
    </source>
</reference>
<dbReference type="NCBIfam" id="NF040598">
    <property type="entry name" value="Ala_zip_lipo"/>
    <property type="match status" value="1"/>
</dbReference>
<evidence type="ECO:0000313" key="2">
    <source>
        <dbReference type="EMBL" id="HAN29472.1"/>
    </source>
</evidence>
<dbReference type="AlphaFoldDB" id="A0A3C1KRZ2"/>
<dbReference type="Pfam" id="PF11839">
    <property type="entry name" value="Alanine_zipper"/>
    <property type="match status" value="1"/>
</dbReference>
<dbReference type="InterPro" id="IPR021793">
    <property type="entry name" value="Oprl"/>
</dbReference>
<protein>
    <recommendedName>
        <fullName evidence="4">Lipoprotein</fullName>
    </recommendedName>
</protein>